<dbReference type="Proteomes" id="UP001055439">
    <property type="component" value="Chromosome 7"/>
</dbReference>
<evidence type="ECO:0000256" key="4">
    <source>
        <dbReference type="ARBA" id="ARBA00023242"/>
    </source>
</evidence>
<name>A0A9E7KGM1_9LILI</name>
<proteinExistence type="predicted"/>
<keyword evidence="1" id="KW-0805">Transcription regulation</keyword>
<organism evidence="7 8">
    <name type="scientific">Musa troglodytarum</name>
    <name type="common">fe'i banana</name>
    <dbReference type="NCBI Taxonomy" id="320322"/>
    <lineage>
        <taxon>Eukaryota</taxon>
        <taxon>Viridiplantae</taxon>
        <taxon>Streptophyta</taxon>
        <taxon>Embryophyta</taxon>
        <taxon>Tracheophyta</taxon>
        <taxon>Spermatophyta</taxon>
        <taxon>Magnoliopsida</taxon>
        <taxon>Liliopsida</taxon>
        <taxon>Zingiberales</taxon>
        <taxon>Musaceae</taxon>
        <taxon>Musa</taxon>
    </lineage>
</organism>
<dbReference type="InterPro" id="IPR003441">
    <property type="entry name" value="NAC-dom"/>
</dbReference>
<evidence type="ECO:0000259" key="6">
    <source>
        <dbReference type="PROSITE" id="PS51005"/>
    </source>
</evidence>
<keyword evidence="2" id="KW-0238">DNA-binding</keyword>
<evidence type="ECO:0000256" key="2">
    <source>
        <dbReference type="ARBA" id="ARBA00023125"/>
    </source>
</evidence>
<accession>A0A9E7KGM1</accession>
<evidence type="ECO:0000256" key="3">
    <source>
        <dbReference type="ARBA" id="ARBA00023163"/>
    </source>
</evidence>
<evidence type="ECO:0000256" key="1">
    <source>
        <dbReference type="ARBA" id="ARBA00023015"/>
    </source>
</evidence>
<dbReference type="GO" id="GO:0006355">
    <property type="term" value="P:regulation of DNA-templated transcription"/>
    <property type="evidence" value="ECO:0007669"/>
    <property type="project" value="InterPro"/>
</dbReference>
<gene>
    <name evidence="7" type="ORF">MUK42_14423</name>
</gene>
<dbReference type="Pfam" id="PF02365">
    <property type="entry name" value="NAM"/>
    <property type="match status" value="1"/>
</dbReference>
<dbReference type="PANTHER" id="PTHR31719">
    <property type="entry name" value="NAC TRANSCRIPTION FACTOR 56"/>
    <property type="match status" value="1"/>
</dbReference>
<evidence type="ECO:0000313" key="7">
    <source>
        <dbReference type="EMBL" id="URE19808.1"/>
    </source>
</evidence>
<dbReference type="EMBL" id="CP097509">
    <property type="protein sequence ID" value="URE19808.1"/>
    <property type="molecule type" value="Genomic_DNA"/>
</dbReference>
<dbReference type="InterPro" id="IPR036093">
    <property type="entry name" value="NAC_dom_sf"/>
</dbReference>
<evidence type="ECO:0000256" key="5">
    <source>
        <dbReference type="SAM" id="MobiDB-lite"/>
    </source>
</evidence>
<dbReference type="PANTHER" id="PTHR31719:SF243">
    <property type="entry name" value="NAC DOMAIN-CONTAINING PROTEIN"/>
    <property type="match status" value="1"/>
</dbReference>
<dbReference type="GO" id="GO:0003677">
    <property type="term" value="F:DNA binding"/>
    <property type="evidence" value="ECO:0007669"/>
    <property type="project" value="UniProtKB-KW"/>
</dbReference>
<protein>
    <recommendedName>
        <fullName evidence="6">NAC domain-containing protein</fullName>
    </recommendedName>
</protein>
<dbReference type="AlphaFoldDB" id="A0A9E7KGM1"/>
<dbReference type="PROSITE" id="PS51005">
    <property type="entry name" value="NAC"/>
    <property type="match status" value="1"/>
</dbReference>
<dbReference type="Gene3D" id="2.170.150.80">
    <property type="entry name" value="NAC domain"/>
    <property type="match status" value="1"/>
</dbReference>
<keyword evidence="3" id="KW-0804">Transcription</keyword>
<keyword evidence="4" id="KW-0539">Nucleus</keyword>
<dbReference type="OrthoDB" id="682155at2759"/>
<sequence>MAWSWQVGGIQFRPTPQQLVNFFLTSKHRLQPINEGFLPEANVYGDHPANTTGNSWLLLFSGFPAAFPMSNKDGEWFFFTHRSPPLGNGKRASRTAGPGRWKATQATKDVVDDHGRVIGRQSFCYQVQSPSGYIKSDWLMEEYARSDASERLWVICKVYMTPKARAKLLRGIIGASNTVEEQETTMAPPHPPLPRLVDVTDPSGGDDRRKRRRTSTEDAEVVPAASVPVQRRSGVERILWPLFFRLTHVLLPANLTRITTFWTILGSIYAPRPASYSSHLLSLSCSLVRLITFNWFLSRRPPWERLLRPLLLNLTWTIIFWMILRSMSPERGDFWTSSSQLGLLTDAPDHIHLIPPAFDERLSSTPNTQAKDGI</sequence>
<evidence type="ECO:0000313" key="8">
    <source>
        <dbReference type="Proteomes" id="UP001055439"/>
    </source>
</evidence>
<keyword evidence="8" id="KW-1185">Reference proteome</keyword>
<feature type="region of interest" description="Disordered" evidence="5">
    <location>
        <begin position="180"/>
        <end position="219"/>
    </location>
</feature>
<feature type="domain" description="NAC" evidence="6">
    <location>
        <begin position="6"/>
        <end position="161"/>
    </location>
</feature>
<reference evidence="7" key="1">
    <citation type="submission" date="2022-05" db="EMBL/GenBank/DDBJ databases">
        <title>The Musa troglodytarum L. genome provides insights into the mechanism of non-climacteric behaviour and enrichment of carotenoids.</title>
        <authorList>
            <person name="Wang J."/>
        </authorList>
    </citation>
    <scope>NUCLEOTIDE SEQUENCE</scope>
    <source>
        <tissue evidence="7">Leaf</tissue>
    </source>
</reference>
<dbReference type="SUPFAM" id="SSF101941">
    <property type="entry name" value="NAC domain"/>
    <property type="match status" value="1"/>
</dbReference>